<feature type="transmembrane region" description="Helical" evidence="2">
    <location>
        <begin position="172"/>
        <end position="193"/>
    </location>
</feature>
<organism evidence="4 5">
    <name type="scientific">Faecalicatena orotica</name>
    <dbReference type="NCBI Taxonomy" id="1544"/>
    <lineage>
        <taxon>Bacteria</taxon>
        <taxon>Bacillati</taxon>
        <taxon>Bacillota</taxon>
        <taxon>Clostridia</taxon>
        <taxon>Lachnospirales</taxon>
        <taxon>Lachnospiraceae</taxon>
        <taxon>Faecalicatena</taxon>
    </lineage>
</organism>
<dbReference type="InterPro" id="IPR036890">
    <property type="entry name" value="HATPase_C_sf"/>
</dbReference>
<feature type="transmembrane region" description="Helical" evidence="2">
    <location>
        <begin position="67"/>
        <end position="91"/>
    </location>
</feature>
<dbReference type="RefSeq" id="WP_109731549.1">
    <property type="nucleotide sequence ID" value="NZ_BAAACK010000011.1"/>
</dbReference>
<sequence length="456" mass="52287">MSALDVFEELRFIIELLVAEQLFTFHFAKRKKDHGRINLAGSLLLILTAVSFVPIQKLAVSTDIKMLIYTLHVSWYIFLLFLSLVLVRLTYEITISDLMFLGISSYSAQHIEYVVVNEILAMGVWPGLPDHLILYALVCIVTCAAWYWLLAKIFASRLKDLEGIIYEDKPSTIFYFALMLIMLIVSAFMGQNLFRGEDYPAGVNYRGALTDVFNCILVLVVQYSVYRISALNKEKEVVRQLLYERQKQYALSKENIDIINQKCHDLKHQLQGLKDTKEEERRKYIEEVEESIMFYDSVVKTSNEVVNTILSEKSLYCEKHKIRLTCIVDAKPLDFMNTLDIYALLGNALDNAIECVSKYEDTDKRVVSLNISAKGGFLCIQTNNYMEGELKFQDGLPVSTKVRKRENHGFGMKSMRHLTDKYGGTMCADIENGIFMLQIVIPMPKEFLRLLNEAGA</sequence>
<dbReference type="AlphaFoldDB" id="A0A2Y9BFA5"/>
<proteinExistence type="predicted"/>
<name>A0A2Y9BFA5_9FIRM</name>
<protein>
    <submittedName>
        <fullName evidence="4">GHKL domain-containing protein</fullName>
    </submittedName>
</protein>
<reference evidence="4 5" key="1">
    <citation type="submission" date="2018-05" db="EMBL/GenBank/DDBJ databases">
        <title>The Hungate 1000. A catalogue of reference genomes from the rumen microbiome.</title>
        <authorList>
            <person name="Kelly W."/>
        </authorList>
    </citation>
    <scope>NUCLEOTIDE SEQUENCE [LARGE SCALE GENOMIC DNA]</scope>
    <source>
        <strain evidence="4 5">NLAE-zl-C242</strain>
    </source>
</reference>
<feature type="transmembrane region" description="Helical" evidence="2">
    <location>
        <begin position="205"/>
        <end position="226"/>
    </location>
</feature>
<feature type="domain" description="Sensor histidine kinase NatK-like C-terminal" evidence="3">
    <location>
        <begin position="336"/>
        <end position="442"/>
    </location>
</feature>
<dbReference type="Pfam" id="PF14501">
    <property type="entry name" value="HATPase_c_5"/>
    <property type="match status" value="1"/>
</dbReference>
<evidence type="ECO:0000313" key="5">
    <source>
        <dbReference type="Proteomes" id="UP000245845"/>
    </source>
</evidence>
<keyword evidence="1" id="KW-0175">Coiled coil</keyword>
<feature type="transmembrane region" description="Helical" evidence="2">
    <location>
        <begin position="37"/>
        <end position="55"/>
    </location>
</feature>
<dbReference type="GO" id="GO:0042802">
    <property type="term" value="F:identical protein binding"/>
    <property type="evidence" value="ECO:0007669"/>
    <property type="project" value="TreeGrafter"/>
</dbReference>
<dbReference type="EMBL" id="QGDL01000007">
    <property type="protein sequence ID" value="PWJ29013.1"/>
    <property type="molecule type" value="Genomic_DNA"/>
</dbReference>
<accession>A0A2Y9BFA5</accession>
<dbReference type="InterPro" id="IPR032834">
    <property type="entry name" value="NatK-like_C"/>
</dbReference>
<keyword evidence="2" id="KW-0812">Transmembrane</keyword>
<dbReference type="OrthoDB" id="9813149at2"/>
<dbReference type="SUPFAM" id="SSF55874">
    <property type="entry name" value="ATPase domain of HSP90 chaperone/DNA topoisomerase II/histidine kinase"/>
    <property type="match status" value="1"/>
</dbReference>
<evidence type="ECO:0000256" key="1">
    <source>
        <dbReference type="SAM" id="Coils"/>
    </source>
</evidence>
<keyword evidence="2" id="KW-0472">Membrane</keyword>
<evidence type="ECO:0000313" key="4">
    <source>
        <dbReference type="EMBL" id="PWJ29013.1"/>
    </source>
</evidence>
<feature type="transmembrane region" description="Helical" evidence="2">
    <location>
        <begin position="132"/>
        <end position="151"/>
    </location>
</feature>
<comment type="caution">
    <text evidence="4">The sequence shown here is derived from an EMBL/GenBank/DDBJ whole genome shotgun (WGS) entry which is preliminary data.</text>
</comment>
<keyword evidence="2" id="KW-1133">Transmembrane helix</keyword>
<dbReference type="Gene3D" id="3.30.565.10">
    <property type="entry name" value="Histidine kinase-like ATPase, C-terminal domain"/>
    <property type="match status" value="1"/>
</dbReference>
<dbReference type="PANTHER" id="PTHR40448">
    <property type="entry name" value="TWO-COMPONENT SENSOR HISTIDINE KINASE"/>
    <property type="match status" value="1"/>
</dbReference>
<dbReference type="CDD" id="cd16935">
    <property type="entry name" value="HATPase_AgrC-ComD-like"/>
    <property type="match status" value="1"/>
</dbReference>
<evidence type="ECO:0000259" key="3">
    <source>
        <dbReference type="Pfam" id="PF14501"/>
    </source>
</evidence>
<dbReference type="Proteomes" id="UP000245845">
    <property type="component" value="Unassembled WGS sequence"/>
</dbReference>
<keyword evidence="5" id="KW-1185">Reference proteome</keyword>
<gene>
    <name evidence="4" type="ORF">A8806_107161</name>
</gene>
<evidence type="ECO:0000256" key="2">
    <source>
        <dbReference type="SAM" id="Phobius"/>
    </source>
</evidence>
<feature type="coiled-coil region" evidence="1">
    <location>
        <begin position="256"/>
        <end position="290"/>
    </location>
</feature>
<dbReference type="PANTHER" id="PTHR40448:SF1">
    <property type="entry name" value="TWO-COMPONENT SENSOR HISTIDINE KINASE"/>
    <property type="match status" value="1"/>
</dbReference>